<comment type="caution">
    <text evidence="1">The sequence shown here is derived from an EMBL/GenBank/DDBJ whole genome shotgun (WGS) entry which is preliminary data.</text>
</comment>
<accession>A0AA36GS85</accession>
<dbReference type="Proteomes" id="UP001176961">
    <property type="component" value="Unassembled WGS sequence"/>
</dbReference>
<sequence>MNIYNHYVRHTVTPLHLQAKVQLPLDPYLEVPERLDRKLEADLARATVDLEIVRREIEELSAERLPPCSKCAELQKNYKECQVHFRILVAKNMRETEAAETARIVERRRNMNLNKEVLELNEDLHNVRRLFLYSEELVRQLQTLLEEALYEEEIYYLL</sequence>
<dbReference type="EMBL" id="CATQJL010000223">
    <property type="protein sequence ID" value="CAJ0597225.1"/>
    <property type="molecule type" value="Genomic_DNA"/>
</dbReference>
<dbReference type="AlphaFoldDB" id="A0AA36GS85"/>
<evidence type="ECO:0000313" key="1">
    <source>
        <dbReference type="EMBL" id="CAJ0597225.1"/>
    </source>
</evidence>
<reference evidence="1" key="1">
    <citation type="submission" date="2023-07" db="EMBL/GenBank/DDBJ databases">
        <authorList>
            <consortium name="CYATHOMIX"/>
        </authorList>
    </citation>
    <scope>NUCLEOTIDE SEQUENCE</scope>
    <source>
        <strain evidence="1">N/A</strain>
    </source>
</reference>
<keyword evidence="2" id="KW-1185">Reference proteome</keyword>
<gene>
    <name evidence="1" type="ORF">CYNAS_LOCUS9208</name>
</gene>
<name>A0AA36GS85_CYLNA</name>
<evidence type="ECO:0000313" key="2">
    <source>
        <dbReference type="Proteomes" id="UP001176961"/>
    </source>
</evidence>
<organism evidence="1 2">
    <name type="scientific">Cylicocyclus nassatus</name>
    <name type="common">Nematode worm</name>
    <dbReference type="NCBI Taxonomy" id="53992"/>
    <lineage>
        <taxon>Eukaryota</taxon>
        <taxon>Metazoa</taxon>
        <taxon>Ecdysozoa</taxon>
        <taxon>Nematoda</taxon>
        <taxon>Chromadorea</taxon>
        <taxon>Rhabditida</taxon>
        <taxon>Rhabditina</taxon>
        <taxon>Rhabditomorpha</taxon>
        <taxon>Strongyloidea</taxon>
        <taxon>Strongylidae</taxon>
        <taxon>Cylicocyclus</taxon>
    </lineage>
</organism>
<protein>
    <submittedName>
        <fullName evidence="1">Uncharacterized protein</fullName>
    </submittedName>
</protein>
<proteinExistence type="predicted"/>